<dbReference type="EMBL" id="MDJD01000054">
    <property type="protein sequence ID" value="OEJ98571.1"/>
    <property type="molecule type" value="Genomic_DNA"/>
</dbReference>
<evidence type="ECO:0000313" key="1">
    <source>
        <dbReference type="EMBL" id="OEJ98571.1"/>
    </source>
</evidence>
<dbReference type="AlphaFoldDB" id="A0A1E5SHH3"/>
<gene>
    <name evidence="1" type="ORF">A8C32_05040</name>
</gene>
<dbReference type="STRING" id="1849968.A8C32_05040"/>
<comment type="caution">
    <text evidence="1">The sequence shown here is derived from an EMBL/GenBank/DDBJ whole genome shotgun (WGS) entry which is preliminary data.</text>
</comment>
<name>A0A1E5SHH3_9FLAO</name>
<dbReference type="OrthoDB" id="1446823at2"/>
<protein>
    <submittedName>
        <fullName evidence="1">Uncharacterized protein</fullName>
    </submittedName>
</protein>
<organism evidence="1 2">
    <name type="scientific">Flavivirga aquatica</name>
    <dbReference type="NCBI Taxonomy" id="1849968"/>
    <lineage>
        <taxon>Bacteria</taxon>
        <taxon>Pseudomonadati</taxon>
        <taxon>Bacteroidota</taxon>
        <taxon>Flavobacteriia</taxon>
        <taxon>Flavobacteriales</taxon>
        <taxon>Flavobacteriaceae</taxon>
        <taxon>Flavivirga</taxon>
    </lineage>
</organism>
<dbReference type="Proteomes" id="UP000095713">
    <property type="component" value="Unassembled WGS sequence"/>
</dbReference>
<proteinExistence type="predicted"/>
<evidence type="ECO:0000313" key="2">
    <source>
        <dbReference type="Proteomes" id="UP000095713"/>
    </source>
</evidence>
<reference evidence="1 2" key="1">
    <citation type="submission" date="2016-05" db="EMBL/GenBank/DDBJ databases">
        <title>Draft Genome Sequence of Algibacter sp. Strain SK-16 Isolated from the Surface Water of Aburatsubo Inlet.</title>
        <authorList>
            <person name="Wong S.-K."/>
            <person name="Yoshizawa S."/>
            <person name="Nakajima Y."/>
            <person name="Ogura Y."/>
            <person name="Tetsuya H."/>
            <person name="Hamasaki K."/>
        </authorList>
    </citation>
    <scope>NUCLEOTIDE SEQUENCE [LARGE SCALE GENOMIC DNA]</scope>
    <source>
        <strain evidence="1 2">SK-16</strain>
    </source>
</reference>
<keyword evidence="2" id="KW-1185">Reference proteome</keyword>
<accession>A0A1E5SHH3</accession>
<sequence length="122" mass="13676">MKNLILAILFLIGITQSNSQENKYLPKQKIQVGVIMKIGHPEARIYNYIDFPRSNFIIKRGGIIDYKRIPGTKVVIVGVEDKKNGTRLVRIKRADGGRFFGSHPSVIANLEKALSSGELQII</sequence>
<dbReference type="RefSeq" id="WP_069831259.1">
    <property type="nucleotide sequence ID" value="NZ_MDJD01000054.1"/>
</dbReference>